<dbReference type="GO" id="GO:0004519">
    <property type="term" value="F:endonuclease activity"/>
    <property type="evidence" value="ECO:0007669"/>
    <property type="project" value="UniProtKB-KW"/>
</dbReference>
<dbReference type="PANTHER" id="PTHR36558">
    <property type="entry name" value="GLR1098 PROTEIN"/>
    <property type="match status" value="1"/>
</dbReference>
<dbReference type="Gene3D" id="3.90.1570.10">
    <property type="entry name" value="tt1808, chain A"/>
    <property type="match status" value="1"/>
</dbReference>
<dbReference type="EMBL" id="PGFZ01000003">
    <property type="protein sequence ID" value="POZ52435.1"/>
    <property type="molecule type" value="Genomic_DNA"/>
</dbReference>
<dbReference type="Proteomes" id="UP000237423">
    <property type="component" value="Unassembled WGS sequence"/>
</dbReference>
<evidence type="ECO:0000313" key="2">
    <source>
        <dbReference type="EMBL" id="POZ52435.1"/>
    </source>
</evidence>
<dbReference type="SUPFAM" id="SSF52980">
    <property type="entry name" value="Restriction endonuclease-like"/>
    <property type="match status" value="1"/>
</dbReference>
<comment type="caution">
    <text evidence="2">The sequence shown here is derived from an EMBL/GenBank/DDBJ whole genome shotgun (WGS) entry which is preliminary data.</text>
</comment>
<dbReference type="InterPro" id="IPR012296">
    <property type="entry name" value="Nuclease_put_TT1808"/>
</dbReference>
<dbReference type="PANTHER" id="PTHR36558:SF1">
    <property type="entry name" value="RESTRICTION ENDONUCLEASE DOMAIN-CONTAINING PROTEIN-RELATED"/>
    <property type="match status" value="1"/>
</dbReference>
<proteinExistence type="predicted"/>
<dbReference type="InterPro" id="IPR008538">
    <property type="entry name" value="Uma2"/>
</dbReference>
<dbReference type="Pfam" id="PF05685">
    <property type="entry name" value="Uma2"/>
    <property type="match status" value="1"/>
</dbReference>
<dbReference type="RefSeq" id="WP_103974082.1">
    <property type="nucleotide sequence ID" value="NZ_PGFZ01000003.1"/>
</dbReference>
<sequence length="188" mass="21170">MLAHTVIPYLSEADYLAREMTSPERHEYVDGVIFAMTGASRAHNQIGGNIVSFLHGQVKNTPCRVYMSAVKLKIADKKTYYYPDVMLDCSRQETDGYAVTEPCLIVEILSPATALTDEREKWAAYQHIPSVQEYCLVAQNKYSIKKYTRNPANPQDWFLDFYGKGDQVPLVCVDTSLSVQDIYAGVLA</sequence>
<accession>A0A2S5CNP0</accession>
<gene>
    <name evidence="2" type="ORF">AADEFJLK_01917</name>
</gene>
<organism evidence="2 3">
    <name type="scientific">Methylovulum psychrotolerans</name>
    <dbReference type="NCBI Taxonomy" id="1704499"/>
    <lineage>
        <taxon>Bacteria</taxon>
        <taxon>Pseudomonadati</taxon>
        <taxon>Pseudomonadota</taxon>
        <taxon>Gammaproteobacteria</taxon>
        <taxon>Methylococcales</taxon>
        <taxon>Methylococcaceae</taxon>
        <taxon>Methylovulum</taxon>
    </lineage>
</organism>
<reference evidence="2 3" key="1">
    <citation type="submission" date="2017-11" db="EMBL/GenBank/DDBJ databases">
        <title>Draft Genome Sequence of Methylobacter psychrotolerans Sph1T, an Obligate Methanotroph from Low-Temperature Environments.</title>
        <authorList>
            <person name="Oshkin I.Y."/>
            <person name="Miroshnikov K."/>
            <person name="Belova S.E."/>
            <person name="Korzhenkov A."/>
            <person name="Toshchakov S.V."/>
            <person name="Dedysh S.N."/>
        </authorList>
    </citation>
    <scope>NUCLEOTIDE SEQUENCE [LARGE SCALE GENOMIC DNA]</scope>
    <source>
        <strain evidence="2 3">Sph1</strain>
    </source>
</reference>
<keyword evidence="2" id="KW-0540">Nuclease</keyword>
<keyword evidence="2" id="KW-0378">Hydrolase</keyword>
<dbReference type="InterPro" id="IPR011335">
    <property type="entry name" value="Restrct_endonuc-II-like"/>
</dbReference>
<name>A0A2S5CNP0_9GAMM</name>
<dbReference type="AlphaFoldDB" id="A0A2S5CNP0"/>
<evidence type="ECO:0000313" key="3">
    <source>
        <dbReference type="Proteomes" id="UP000237423"/>
    </source>
</evidence>
<feature type="domain" description="Putative restriction endonuclease" evidence="1">
    <location>
        <begin position="14"/>
        <end position="152"/>
    </location>
</feature>
<evidence type="ECO:0000259" key="1">
    <source>
        <dbReference type="Pfam" id="PF05685"/>
    </source>
</evidence>
<dbReference type="CDD" id="cd06260">
    <property type="entry name" value="DUF820-like"/>
    <property type="match status" value="1"/>
</dbReference>
<protein>
    <submittedName>
        <fullName evidence="2">Uma2 family endonuclease</fullName>
    </submittedName>
</protein>
<keyword evidence="2" id="KW-0255">Endonuclease</keyword>